<dbReference type="AlphaFoldDB" id="A0A1I0WJY5"/>
<dbReference type="OrthoDB" id="2054386at2"/>
<keyword evidence="2" id="KW-1185">Reference proteome</keyword>
<dbReference type="STRING" id="1120918.SAMN05216249_10499"/>
<organism evidence="1 2">
    <name type="scientific">Acetitomaculum ruminis DSM 5522</name>
    <dbReference type="NCBI Taxonomy" id="1120918"/>
    <lineage>
        <taxon>Bacteria</taxon>
        <taxon>Bacillati</taxon>
        <taxon>Bacillota</taxon>
        <taxon>Clostridia</taxon>
        <taxon>Lachnospirales</taxon>
        <taxon>Lachnospiraceae</taxon>
        <taxon>Acetitomaculum</taxon>
    </lineage>
</organism>
<proteinExistence type="predicted"/>
<accession>A0A1I0WJY5</accession>
<reference evidence="1 2" key="1">
    <citation type="submission" date="2016-10" db="EMBL/GenBank/DDBJ databases">
        <authorList>
            <person name="de Groot N.N."/>
        </authorList>
    </citation>
    <scope>NUCLEOTIDE SEQUENCE [LARGE SCALE GENOMIC DNA]</scope>
    <source>
        <strain evidence="1 2">DSM 5522</strain>
    </source>
</reference>
<evidence type="ECO:0000313" key="1">
    <source>
        <dbReference type="EMBL" id="SFA88450.1"/>
    </source>
</evidence>
<protein>
    <submittedName>
        <fullName evidence="1">Uncharacterized protein</fullName>
    </submittedName>
</protein>
<dbReference type="EMBL" id="FOJY01000004">
    <property type="protein sequence ID" value="SFA88450.1"/>
    <property type="molecule type" value="Genomic_DNA"/>
</dbReference>
<evidence type="ECO:0000313" key="2">
    <source>
        <dbReference type="Proteomes" id="UP000198838"/>
    </source>
</evidence>
<gene>
    <name evidence="1" type="ORF">SAMN05216249_10499</name>
</gene>
<sequence length="124" mass="14603">MFVYYINVPLNEEGVRELDNLDKNISNVATFELNEQEYNYLRKPLGLFSKFDKNFGTIIDVCEEERIIYDDLDKAIGLVQKERKKLKEPEEKKALDIVEDSLKLAQKSKTFWEIDIFLGGYQNE</sequence>
<dbReference type="Proteomes" id="UP000198838">
    <property type="component" value="Unassembled WGS sequence"/>
</dbReference>
<name>A0A1I0WJY5_9FIRM</name>